<dbReference type="EMBL" id="CP123872">
    <property type="protein sequence ID" value="WND03530.1"/>
    <property type="molecule type" value="Genomic_DNA"/>
</dbReference>
<accession>A0AA52HB92</accession>
<reference evidence="1" key="1">
    <citation type="submission" date="2023-04" db="EMBL/GenBank/DDBJ databases">
        <title>Complete genome sequence of Temperatibacter marinus.</title>
        <authorList>
            <person name="Rong J.-C."/>
            <person name="Yi M.-L."/>
            <person name="Zhao Q."/>
        </authorList>
    </citation>
    <scope>NUCLEOTIDE SEQUENCE</scope>
    <source>
        <strain evidence="1">NBRC 110045</strain>
    </source>
</reference>
<dbReference type="Proteomes" id="UP001268683">
    <property type="component" value="Chromosome"/>
</dbReference>
<protein>
    <recommendedName>
        <fullName evidence="3">Red chlorophyll catabolite reductase</fullName>
    </recommendedName>
</protein>
<sequence length="249" mass="27605">MSPVSLPKALWDNTLNQLIDRLNLSEITGDDGGHYMDLISQLPMVQGEVGNVRLFKGDGIYQLVTCSLVVPPIHLDSHMLFVFSDSDCAVPHFTLDSVKAGEHNAFHLDLIPRVDLGSNYTYMTEVFGPLTDLCEEARAIDGMEKAHISPIQYAVMSPWMLVQRASDEAFEKMDKYVDGYLNHWLSIVEKGISPEALEGHSADALIARDARNKSMIFDPAVDPVWGRIEGMIGTDAVSKLRRLLKSTSA</sequence>
<evidence type="ECO:0000313" key="1">
    <source>
        <dbReference type="EMBL" id="WND03530.1"/>
    </source>
</evidence>
<dbReference type="AlphaFoldDB" id="A0AA52HB92"/>
<keyword evidence="2" id="KW-1185">Reference proteome</keyword>
<proteinExistence type="predicted"/>
<organism evidence="1 2">
    <name type="scientific">Temperatibacter marinus</name>
    <dbReference type="NCBI Taxonomy" id="1456591"/>
    <lineage>
        <taxon>Bacteria</taxon>
        <taxon>Pseudomonadati</taxon>
        <taxon>Pseudomonadota</taxon>
        <taxon>Alphaproteobacteria</taxon>
        <taxon>Kordiimonadales</taxon>
        <taxon>Temperatibacteraceae</taxon>
        <taxon>Temperatibacter</taxon>
    </lineage>
</organism>
<dbReference type="RefSeq" id="WP_310799383.1">
    <property type="nucleotide sequence ID" value="NZ_CP123872.1"/>
</dbReference>
<dbReference type="Gene3D" id="3.40.1500.20">
    <property type="match status" value="1"/>
</dbReference>
<gene>
    <name evidence="1" type="ORF">QGN29_03975</name>
</gene>
<name>A0AA52HB92_9PROT</name>
<evidence type="ECO:0008006" key="3">
    <source>
        <dbReference type="Google" id="ProtNLM"/>
    </source>
</evidence>
<dbReference type="KEGG" id="tmk:QGN29_03975"/>
<evidence type="ECO:0000313" key="2">
    <source>
        <dbReference type="Proteomes" id="UP001268683"/>
    </source>
</evidence>